<reference evidence="2 3" key="1">
    <citation type="submission" date="2019-04" db="EMBL/GenBank/DDBJ databases">
        <title>Draft, Whole-Genome Sequence of the Anthracene-degrading Mycobacterium frederiksbergense LB501T, Isolated from a Polycyclic Aromatic Hydrocarbon (PAH)-Contaminated Soil.</title>
        <authorList>
            <person name="Augelletti F."/>
        </authorList>
    </citation>
    <scope>NUCLEOTIDE SEQUENCE [LARGE SCALE GENOMIC DNA]</scope>
    <source>
        <strain evidence="2 3">LB 501T</strain>
    </source>
</reference>
<protein>
    <recommendedName>
        <fullName evidence="4">Transmembrane protein</fullName>
    </recommendedName>
</protein>
<dbReference type="AlphaFoldDB" id="A0A6H0S267"/>
<keyword evidence="1" id="KW-1133">Transmembrane helix</keyword>
<name>A0A6H0S267_9MYCO</name>
<organism evidence="2 3">
    <name type="scientific">Mycolicibacterium frederiksbergense</name>
    <dbReference type="NCBI Taxonomy" id="117567"/>
    <lineage>
        <taxon>Bacteria</taxon>
        <taxon>Bacillati</taxon>
        <taxon>Actinomycetota</taxon>
        <taxon>Actinomycetes</taxon>
        <taxon>Mycobacteriales</taxon>
        <taxon>Mycobacteriaceae</taxon>
        <taxon>Mycolicibacterium</taxon>
    </lineage>
</organism>
<feature type="transmembrane region" description="Helical" evidence="1">
    <location>
        <begin position="49"/>
        <end position="71"/>
    </location>
</feature>
<proteinExistence type="predicted"/>
<feature type="transmembrane region" description="Helical" evidence="1">
    <location>
        <begin position="107"/>
        <end position="131"/>
    </location>
</feature>
<keyword evidence="3" id="KW-1185">Reference proteome</keyword>
<keyword evidence="1" id="KW-0472">Membrane</keyword>
<evidence type="ECO:0000313" key="2">
    <source>
        <dbReference type="EMBL" id="QIV81304.1"/>
    </source>
</evidence>
<evidence type="ECO:0008006" key="4">
    <source>
        <dbReference type="Google" id="ProtNLM"/>
    </source>
</evidence>
<dbReference type="EMBL" id="CP038799">
    <property type="protein sequence ID" value="QIV81304.1"/>
    <property type="molecule type" value="Genomic_DNA"/>
</dbReference>
<sequence>MTPEPPATESAGRPEDVDTGFWLWIAALPLMVIGYLIDLATARMPDAGAYIYAVSGLFVVVTIAVVATFAVLMRLGYRWPRTVLTAAGLTAVIYSVSSLFTADRSEFAAVGFAVCTIIGSVLILGGVVLLHRKDAHEYLTR</sequence>
<evidence type="ECO:0000256" key="1">
    <source>
        <dbReference type="SAM" id="Phobius"/>
    </source>
</evidence>
<keyword evidence="1" id="KW-0812">Transmembrane</keyword>
<dbReference type="Proteomes" id="UP000501849">
    <property type="component" value="Chromosome"/>
</dbReference>
<dbReference type="KEGG" id="mfre:EXE63_10695"/>
<feature type="transmembrane region" description="Helical" evidence="1">
    <location>
        <begin position="21"/>
        <end position="37"/>
    </location>
</feature>
<feature type="transmembrane region" description="Helical" evidence="1">
    <location>
        <begin position="83"/>
        <end position="101"/>
    </location>
</feature>
<gene>
    <name evidence="2" type="ORF">EXE63_10695</name>
</gene>
<dbReference type="RefSeq" id="WP_168141924.1">
    <property type="nucleotide sequence ID" value="NZ_CP038799.1"/>
</dbReference>
<evidence type="ECO:0000313" key="3">
    <source>
        <dbReference type="Proteomes" id="UP000501849"/>
    </source>
</evidence>
<accession>A0A6H0S267</accession>